<sequence>MKLEEIVETSFSSFETKGLEVELKVAQKNYTICSISITSGILMLNKKHQPETAAESFTKKSFKFWTI</sequence>
<dbReference type="Proteomes" id="UP000887569">
    <property type="component" value="Unplaced"/>
</dbReference>
<evidence type="ECO:0000313" key="1">
    <source>
        <dbReference type="Proteomes" id="UP000887569"/>
    </source>
</evidence>
<dbReference type="WBParaSite" id="PgR097_g025_t11">
    <property type="protein sequence ID" value="PgR097_g025_t11"/>
    <property type="gene ID" value="PgR097_g025"/>
</dbReference>
<keyword evidence="1" id="KW-1185">Reference proteome</keyword>
<dbReference type="AlphaFoldDB" id="A0A915C8M8"/>
<reference evidence="2" key="1">
    <citation type="submission" date="2022-11" db="UniProtKB">
        <authorList>
            <consortium name="WormBaseParasite"/>
        </authorList>
    </citation>
    <scope>IDENTIFICATION</scope>
</reference>
<organism evidence="1 2">
    <name type="scientific">Parascaris univalens</name>
    <name type="common">Nematode worm</name>
    <dbReference type="NCBI Taxonomy" id="6257"/>
    <lineage>
        <taxon>Eukaryota</taxon>
        <taxon>Metazoa</taxon>
        <taxon>Ecdysozoa</taxon>
        <taxon>Nematoda</taxon>
        <taxon>Chromadorea</taxon>
        <taxon>Rhabditida</taxon>
        <taxon>Spirurina</taxon>
        <taxon>Ascaridomorpha</taxon>
        <taxon>Ascaridoidea</taxon>
        <taxon>Ascarididae</taxon>
        <taxon>Parascaris</taxon>
    </lineage>
</organism>
<name>A0A915C8M8_PARUN</name>
<evidence type="ECO:0000313" key="2">
    <source>
        <dbReference type="WBParaSite" id="PgR097_g025_t11"/>
    </source>
</evidence>
<accession>A0A915C8M8</accession>
<protein>
    <submittedName>
        <fullName evidence="2">Peptidase S1 domain-containing protein</fullName>
    </submittedName>
</protein>
<proteinExistence type="predicted"/>